<sequence length="126" mass="14245">MICAKKRRVISTTVSVSKTCVSTVFRDDDHYLSVLGFATDGYIDHYIMTSELWKIYQIVVGCIEKEGPGLKILQVNSLMGRLFYLLVPESNNGSENSLRSHGEKLWPHDEKRILEEGDASLRLILG</sequence>
<organism evidence="1 2">
    <name type="scientific">Catharanthus roseus</name>
    <name type="common">Madagascar periwinkle</name>
    <name type="synonym">Vinca rosea</name>
    <dbReference type="NCBI Taxonomy" id="4058"/>
    <lineage>
        <taxon>Eukaryota</taxon>
        <taxon>Viridiplantae</taxon>
        <taxon>Streptophyta</taxon>
        <taxon>Embryophyta</taxon>
        <taxon>Tracheophyta</taxon>
        <taxon>Spermatophyta</taxon>
        <taxon>Magnoliopsida</taxon>
        <taxon>eudicotyledons</taxon>
        <taxon>Gunneridae</taxon>
        <taxon>Pentapetalae</taxon>
        <taxon>asterids</taxon>
        <taxon>lamiids</taxon>
        <taxon>Gentianales</taxon>
        <taxon>Apocynaceae</taxon>
        <taxon>Rauvolfioideae</taxon>
        <taxon>Vinceae</taxon>
        <taxon>Catharanthinae</taxon>
        <taxon>Catharanthus</taxon>
    </lineage>
</organism>
<name>A0ACC0BZY2_CATRO</name>
<reference evidence="2" key="1">
    <citation type="journal article" date="2023" name="Nat. Plants">
        <title>Single-cell RNA sequencing provides a high-resolution roadmap for understanding the multicellular compartmentation of specialized metabolism.</title>
        <authorList>
            <person name="Sun S."/>
            <person name="Shen X."/>
            <person name="Li Y."/>
            <person name="Li Y."/>
            <person name="Wang S."/>
            <person name="Li R."/>
            <person name="Zhang H."/>
            <person name="Shen G."/>
            <person name="Guo B."/>
            <person name="Wei J."/>
            <person name="Xu J."/>
            <person name="St-Pierre B."/>
            <person name="Chen S."/>
            <person name="Sun C."/>
        </authorList>
    </citation>
    <scope>NUCLEOTIDE SEQUENCE [LARGE SCALE GENOMIC DNA]</scope>
</reference>
<proteinExistence type="predicted"/>
<keyword evidence="2" id="KW-1185">Reference proteome</keyword>
<evidence type="ECO:0000313" key="1">
    <source>
        <dbReference type="EMBL" id="KAI5678230.1"/>
    </source>
</evidence>
<dbReference type="EMBL" id="CM044702">
    <property type="protein sequence ID" value="KAI5678230.1"/>
    <property type="molecule type" value="Genomic_DNA"/>
</dbReference>
<accession>A0ACC0BZY2</accession>
<dbReference type="Proteomes" id="UP001060085">
    <property type="component" value="Linkage Group LG02"/>
</dbReference>
<protein>
    <submittedName>
        <fullName evidence="1">Uncharacterized protein</fullName>
    </submittedName>
</protein>
<gene>
    <name evidence="1" type="ORF">M9H77_09180</name>
</gene>
<evidence type="ECO:0000313" key="2">
    <source>
        <dbReference type="Proteomes" id="UP001060085"/>
    </source>
</evidence>
<comment type="caution">
    <text evidence="1">The sequence shown here is derived from an EMBL/GenBank/DDBJ whole genome shotgun (WGS) entry which is preliminary data.</text>
</comment>